<dbReference type="RefSeq" id="WP_250603884.1">
    <property type="nucleotide sequence ID" value="NZ_JAMOKX010000002.1"/>
</dbReference>
<evidence type="ECO:0000256" key="3">
    <source>
        <dbReference type="ARBA" id="ARBA00006743"/>
    </source>
</evidence>
<dbReference type="SUPFAM" id="SSF51730">
    <property type="entry name" value="FAD-linked oxidoreductase"/>
    <property type="match status" value="1"/>
</dbReference>
<dbReference type="Proteomes" id="UP001057522">
    <property type="component" value="Unassembled WGS sequence"/>
</dbReference>
<evidence type="ECO:0000256" key="5">
    <source>
        <dbReference type="ARBA" id="ARBA00022827"/>
    </source>
</evidence>
<dbReference type="InterPro" id="IPR029041">
    <property type="entry name" value="FAD-linked_oxidoreductase-like"/>
</dbReference>
<evidence type="ECO:0000256" key="8">
    <source>
        <dbReference type="ARBA" id="ARBA00048628"/>
    </source>
</evidence>
<evidence type="ECO:0000256" key="1">
    <source>
        <dbReference type="ARBA" id="ARBA00001974"/>
    </source>
</evidence>
<evidence type="ECO:0000313" key="11">
    <source>
        <dbReference type="Proteomes" id="UP001057522"/>
    </source>
</evidence>
<protein>
    <recommendedName>
        <fullName evidence="9">Methylenetetrahydrofolate reductase</fullName>
    </recommendedName>
</protein>
<comment type="cofactor">
    <cofactor evidence="1 9">
        <name>FAD</name>
        <dbReference type="ChEBI" id="CHEBI:57692"/>
    </cofactor>
</comment>
<dbReference type="PANTHER" id="PTHR45754:SF3">
    <property type="entry name" value="METHYLENETETRAHYDROFOLATE REDUCTASE (NADPH)"/>
    <property type="match status" value="1"/>
</dbReference>
<keyword evidence="11" id="KW-1185">Reference proteome</keyword>
<dbReference type="Gene3D" id="3.20.20.220">
    <property type="match status" value="1"/>
</dbReference>
<keyword evidence="5 9" id="KW-0274">FAD</keyword>
<evidence type="ECO:0000256" key="4">
    <source>
        <dbReference type="ARBA" id="ARBA00022630"/>
    </source>
</evidence>
<comment type="caution">
    <text evidence="10">The sequence shown here is derived from an EMBL/GenBank/DDBJ whole genome shotgun (WGS) entry which is preliminary data.</text>
</comment>
<evidence type="ECO:0000313" key="10">
    <source>
        <dbReference type="EMBL" id="MCL9819261.1"/>
    </source>
</evidence>
<keyword evidence="6 9" id="KW-0560">Oxidoreductase</keyword>
<dbReference type="PANTHER" id="PTHR45754">
    <property type="entry name" value="METHYLENETETRAHYDROFOLATE REDUCTASE"/>
    <property type="match status" value="1"/>
</dbReference>
<accession>A0ABT0TTL2</accession>
<evidence type="ECO:0000256" key="6">
    <source>
        <dbReference type="ARBA" id="ARBA00023002"/>
    </source>
</evidence>
<sequence>MNMIETFIKTLRSDEKCFTYEFSSPASFTLEALFETIKKENLPSKINAFVCTDSPLAKLKHNAILASLKLQNTFKIPSITTMSMRDRNTLALQSELIGMNSLDLRLILALTGDPMRHGNQPQAKSIFEGNSNVLLKTICQLNTAKDINNNQIQGDFKPFYPFSVLNSYANKKQNLYKKMQEKIQNGALAIFTQPIYDLEIAEELLQWINQINQEHNTRCALMFGFFPITSYKTALFLHNKLPGVFVPQDYLKSMEKAFQKGIEFEVGLQKSRELFNHLCKIHHKIHLMSANKADIIGKILNG</sequence>
<gene>
    <name evidence="10" type="ORF">NCR95_03605</name>
</gene>
<dbReference type="Pfam" id="PF02219">
    <property type="entry name" value="MTHFR"/>
    <property type="match status" value="1"/>
</dbReference>
<comment type="pathway">
    <text evidence="2 9">One-carbon metabolism; tetrahydrofolate interconversion.</text>
</comment>
<comment type="pathway">
    <text evidence="7">Amino-acid biosynthesis; L-methionine biosynthesis via de novo pathway.</text>
</comment>
<evidence type="ECO:0000256" key="7">
    <source>
        <dbReference type="ARBA" id="ARBA00034478"/>
    </source>
</evidence>
<comment type="catalytic activity">
    <reaction evidence="8">
        <text>(6S)-5-methyl-5,6,7,8-tetrahydrofolate + NAD(+) = (6R)-5,10-methylene-5,6,7,8-tetrahydrofolate + NADH + H(+)</text>
        <dbReference type="Rhea" id="RHEA:19821"/>
        <dbReference type="ChEBI" id="CHEBI:15378"/>
        <dbReference type="ChEBI" id="CHEBI:15636"/>
        <dbReference type="ChEBI" id="CHEBI:18608"/>
        <dbReference type="ChEBI" id="CHEBI:57540"/>
        <dbReference type="ChEBI" id="CHEBI:57945"/>
        <dbReference type="EC" id="1.5.1.54"/>
    </reaction>
    <physiologicalReaction direction="right-to-left" evidence="8">
        <dbReference type="Rhea" id="RHEA:19823"/>
    </physiologicalReaction>
</comment>
<proteinExistence type="inferred from homology"/>
<organism evidence="10 11">
    <name type="scientific">Helicobacter colisuis</name>
    <dbReference type="NCBI Taxonomy" id="2949739"/>
    <lineage>
        <taxon>Bacteria</taxon>
        <taxon>Pseudomonadati</taxon>
        <taxon>Campylobacterota</taxon>
        <taxon>Epsilonproteobacteria</taxon>
        <taxon>Campylobacterales</taxon>
        <taxon>Helicobacteraceae</taxon>
        <taxon>Helicobacter</taxon>
    </lineage>
</organism>
<evidence type="ECO:0000256" key="2">
    <source>
        <dbReference type="ARBA" id="ARBA00004777"/>
    </source>
</evidence>
<name>A0ABT0TTL2_9HELI</name>
<reference evidence="10" key="1">
    <citation type="submission" date="2022-06" db="EMBL/GenBank/DDBJ databases">
        <title>Helicobacter colisuis sp. nov.</title>
        <authorList>
            <person name="Papic B."/>
            <person name="Gruntar I."/>
        </authorList>
    </citation>
    <scope>NUCLEOTIDE SEQUENCE</scope>
    <source>
        <strain evidence="10">11154-15</strain>
    </source>
</reference>
<dbReference type="InterPro" id="IPR003171">
    <property type="entry name" value="Mehydrof_redctse-like"/>
</dbReference>
<evidence type="ECO:0000256" key="9">
    <source>
        <dbReference type="RuleBase" id="RU003862"/>
    </source>
</evidence>
<keyword evidence="4 9" id="KW-0285">Flavoprotein</keyword>
<dbReference type="GO" id="GO:0004489">
    <property type="term" value="F:methylenetetrahydrofolate reductase [NAD(P)H] activity"/>
    <property type="evidence" value="ECO:0007669"/>
    <property type="project" value="UniProtKB-EC"/>
</dbReference>
<dbReference type="EMBL" id="JAMOKX010000002">
    <property type="protein sequence ID" value="MCL9819261.1"/>
    <property type="molecule type" value="Genomic_DNA"/>
</dbReference>
<comment type="similarity">
    <text evidence="3 9">Belongs to the methylenetetrahydrofolate reductase family.</text>
</comment>